<dbReference type="GeneID" id="22111179"/>
<dbReference type="RefSeq" id="YP_009101727.1">
    <property type="nucleotide sequence ID" value="NC_025447.1"/>
</dbReference>
<dbReference type="KEGG" id="vg:22111179"/>
<dbReference type="EMBL" id="KM507819">
    <property type="protein sequence ID" value="AIT14030.1"/>
    <property type="molecule type" value="Genomic_DNA"/>
</dbReference>
<evidence type="ECO:0000313" key="2">
    <source>
        <dbReference type="Proteomes" id="UP000029889"/>
    </source>
</evidence>
<proteinExistence type="predicted"/>
<reference evidence="1 2" key="1">
    <citation type="submission" date="2014-09" db="EMBL/GenBank/DDBJ databases">
        <authorList>
            <person name="Lapin J.S."/>
            <person name="Pope W.H."/>
            <person name="Hua J."/>
            <person name="Ford M.E."/>
            <person name="Conway J.F."/>
            <person name="Hatfull G.F."/>
            <person name="Hendrix R.W."/>
        </authorList>
    </citation>
    <scope>NUCLEOTIDE SEQUENCE [LARGE SCALE GENOMIC DNA]</scope>
</reference>
<accession>A0A097EX86</accession>
<name>A0A097EX86_9CAUD</name>
<dbReference type="Proteomes" id="UP000029889">
    <property type="component" value="Segment"/>
</dbReference>
<evidence type="ECO:0000313" key="1">
    <source>
        <dbReference type="EMBL" id="AIT14030.1"/>
    </source>
</evidence>
<gene>
    <name evidence="1" type="primary">139</name>
    <name evidence="1" type="ORF">PBI_121Q_139</name>
</gene>
<keyword evidence="2" id="KW-1185">Reference proteome</keyword>
<organism evidence="1 2">
    <name type="scientific">Escherichia phage 121Q</name>
    <dbReference type="NCBI Taxonomy" id="1555202"/>
    <lineage>
        <taxon>Viruses</taxon>
        <taxon>Duplodnaviria</taxon>
        <taxon>Heunggongvirae</taxon>
        <taxon>Uroviricota</taxon>
        <taxon>Caudoviricetes</taxon>
        <taxon>Asteriusvirus</taxon>
        <taxon>Asteriusvirus av121Q</taxon>
    </lineage>
</organism>
<protein>
    <submittedName>
        <fullName evidence="1">Uncharacterized protein</fullName>
    </submittedName>
</protein>
<sequence length="37" mass="4174">MKVSKETAKQLEELCSAAPMPTLGLIKLMRRNKQNSK</sequence>